<proteinExistence type="predicted"/>
<dbReference type="PROSITE" id="PS50157">
    <property type="entry name" value="ZINC_FINGER_C2H2_2"/>
    <property type="match status" value="1"/>
</dbReference>
<keyword evidence="1" id="KW-0479">Metal-binding</keyword>
<dbReference type="GO" id="GO:0000981">
    <property type="term" value="F:DNA-binding transcription factor activity, RNA polymerase II-specific"/>
    <property type="evidence" value="ECO:0007669"/>
    <property type="project" value="TreeGrafter"/>
</dbReference>
<dbReference type="GO" id="GO:0045944">
    <property type="term" value="P:positive regulation of transcription by RNA polymerase II"/>
    <property type="evidence" value="ECO:0007669"/>
    <property type="project" value="TreeGrafter"/>
</dbReference>
<evidence type="ECO:0000256" key="1">
    <source>
        <dbReference type="PROSITE-ProRule" id="PRU00042"/>
    </source>
</evidence>
<feature type="region of interest" description="Disordered" evidence="2">
    <location>
        <begin position="41"/>
        <end position="60"/>
    </location>
</feature>
<dbReference type="GO" id="GO:0000977">
    <property type="term" value="F:RNA polymerase II transcription regulatory region sequence-specific DNA binding"/>
    <property type="evidence" value="ECO:0007669"/>
    <property type="project" value="TreeGrafter"/>
</dbReference>
<name>A0A7R9JRA0_TIMGE</name>
<dbReference type="AlphaFoldDB" id="A0A7R9JRA0"/>
<protein>
    <recommendedName>
        <fullName evidence="3">C2H2-type domain-containing protein</fullName>
    </recommendedName>
</protein>
<evidence type="ECO:0000259" key="3">
    <source>
        <dbReference type="PROSITE" id="PS50157"/>
    </source>
</evidence>
<keyword evidence="1" id="KW-0862">Zinc</keyword>
<feature type="region of interest" description="Disordered" evidence="2">
    <location>
        <begin position="187"/>
        <end position="208"/>
    </location>
</feature>
<dbReference type="PANTHER" id="PTHR12451">
    <property type="entry name" value="TRANSCRIPTION FACTOR CASTOR PROTEIN MING -RELATED"/>
    <property type="match status" value="1"/>
</dbReference>
<evidence type="ECO:0000256" key="2">
    <source>
        <dbReference type="SAM" id="MobiDB-lite"/>
    </source>
</evidence>
<feature type="domain" description="C2H2-type" evidence="3">
    <location>
        <begin position="259"/>
        <end position="288"/>
    </location>
</feature>
<feature type="compositionally biased region" description="Polar residues" evidence="2">
    <location>
        <begin position="187"/>
        <end position="206"/>
    </location>
</feature>
<reference evidence="4" key="1">
    <citation type="submission" date="2020-11" db="EMBL/GenBank/DDBJ databases">
        <authorList>
            <person name="Tran Van P."/>
        </authorList>
    </citation>
    <scope>NUCLEOTIDE SEQUENCE</scope>
</reference>
<dbReference type="InterPro" id="IPR040373">
    <property type="entry name" value="CASZ1"/>
</dbReference>
<dbReference type="EMBL" id="OE839605">
    <property type="protein sequence ID" value="CAD7587860.1"/>
    <property type="molecule type" value="Genomic_DNA"/>
</dbReference>
<accession>A0A7R9JRA0</accession>
<dbReference type="InterPro" id="IPR013087">
    <property type="entry name" value="Znf_C2H2_type"/>
</dbReference>
<dbReference type="GO" id="GO:0005634">
    <property type="term" value="C:nucleus"/>
    <property type="evidence" value="ECO:0007669"/>
    <property type="project" value="TreeGrafter"/>
</dbReference>
<organism evidence="4">
    <name type="scientific">Timema genevievae</name>
    <name type="common">Walking stick</name>
    <dbReference type="NCBI Taxonomy" id="629358"/>
    <lineage>
        <taxon>Eukaryota</taxon>
        <taxon>Metazoa</taxon>
        <taxon>Ecdysozoa</taxon>
        <taxon>Arthropoda</taxon>
        <taxon>Hexapoda</taxon>
        <taxon>Insecta</taxon>
        <taxon>Pterygota</taxon>
        <taxon>Neoptera</taxon>
        <taxon>Polyneoptera</taxon>
        <taxon>Phasmatodea</taxon>
        <taxon>Timematodea</taxon>
        <taxon>Timematoidea</taxon>
        <taxon>Timematidae</taxon>
        <taxon>Timema</taxon>
    </lineage>
</organism>
<dbReference type="GO" id="GO:0008270">
    <property type="term" value="F:zinc ion binding"/>
    <property type="evidence" value="ECO:0007669"/>
    <property type="project" value="UniProtKB-KW"/>
</dbReference>
<dbReference type="PROSITE" id="PS00028">
    <property type="entry name" value="ZINC_FINGER_C2H2_1"/>
    <property type="match status" value="1"/>
</dbReference>
<dbReference type="PANTHER" id="PTHR12451:SF0">
    <property type="entry name" value="ZINC FINGER PROTEIN CASTOR HOMOLOG 1"/>
    <property type="match status" value="1"/>
</dbReference>
<evidence type="ECO:0000313" key="4">
    <source>
        <dbReference type="EMBL" id="CAD7587860.1"/>
    </source>
</evidence>
<sequence length="423" mass="46381">MLSGKALARARRGHIVVEAALNILALTEALEIPLPLQWSTRTSQEQEETNRELPPNNTESVRDEITDVIVSAIKIYEKVMSGKGDILPFEHPSPSNEISLSLPPASLHPPIFPPHSSAAAASFNAAMAAAAVAGQQFALITSQGIPFIQPSIPAIYTSAGLMFAAPPGMHPHPPSLTINGILDHHSSVTSDNSSLNKRSRSPQHTPITLDMSPEAKKARVQNSMRILKDEPVPEGYVRFRFNEDCKYPHCGYREHQTHFHCMRLDCGYSFCDKTRFVQHTARHERLDTLMGGDFQQFRANVSCGRQECVHTTTLGPLQITPETQPFGLGVQALQTYLVLADSRSPQLSTKMVPVPLHEKPPPVHPTEIRTSISPSSAVELNTTNALANYAIEAVLILEDLVHLFYKVAHGKVARLLYPAGASL</sequence>
<dbReference type="GO" id="GO:0045664">
    <property type="term" value="P:regulation of neuron differentiation"/>
    <property type="evidence" value="ECO:0007669"/>
    <property type="project" value="TreeGrafter"/>
</dbReference>
<gene>
    <name evidence="4" type="ORF">TGEB3V08_LOCUS2015</name>
</gene>
<keyword evidence="1" id="KW-0863">Zinc-finger</keyword>